<dbReference type="RefSeq" id="WP_165300535.1">
    <property type="nucleotide sequence ID" value="NZ_JAAKZZ010000241.1"/>
</dbReference>
<proteinExistence type="predicted"/>
<organism evidence="1 2">
    <name type="scientific">Streptomyces boncukensis</name>
    <dbReference type="NCBI Taxonomy" id="2711219"/>
    <lineage>
        <taxon>Bacteria</taxon>
        <taxon>Bacillati</taxon>
        <taxon>Actinomycetota</taxon>
        <taxon>Actinomycetes</taxon>
        <taxon>Kitasatosporales</taxon>
        <taxon>Streptomycetaceae</taxon>
        <taxon>Streptomyces</taxon>
    </lineage>
</organism>
<keyword evidence="2" id="KW-1185">Reference proteome</keyword>
<evidence type="ECO:0008006" key="3">
    <source>
        <dbReference type="Google" id="ProtNLM"/>
    </source>
</evidence>
<reference evidence="1 2" key="1">
    <citation type="submission" date="2020-02" db="EMBL/GenBank/DDBJ databases">
        <title>Whole-genome analyses of novel actinobacteria.</title>
        <authorList>
            <person name="Sahin N."/>
            <person name="Tatar D."/>
        </authorList>
    </citation>
    <scope>NUCLEOTIDE SEQUENCE [LARGE SCALE GENOMIC DNA]</scope>
    <source>
        <strain evidence="1 2">SB3404</strain>
    </source>
</reference>
<name>A0A6G4X0V5_9ACTN</name>
<dbReference type="Proteomes" id="UP000477722">
    <property type="component" value="Unassembled WGS sequence"/>
</dbReference>
<gene>
    <name evidence="1" type="ORF">G5C65_21490</name>
</gene>
<evidence type="ECO:0000313" key="2">
    <source>
        <dbReference type="Proteomes" id="UP000477722"/>
    </source>
</evidence>
<dbReference type="EMBL" id="JAAKZZ010000241">
    <property type="protein sequence ID" value="NGO70883.1"/>
    <property type="molecule type" value="Genomic_DNA"/>
</dbReference>
<dbReference type="AlphaFoldDB" id="A0A6G4X0V5"/>
<sequence length="73" mass="8219">MAPKTQVNLRLNSEAAEMARHAAETRHVNVNEYVEQLIRADNEKVYEIFLAGAKEILDDYSELINDIEAAADS</sequence>
<accession>A0A6G4X0V5</accession>
<evidence type="ECO:0000313" key="1">
    <source>
        <dbReference type="EMBL" id="NGO70883.1"/>
    </source>
</evidence>
<protein>
    <recommendedName>
        <fullName evidence="3">Toxin-antitoxin system HicB family antitoxin</fullName>
    </recommendedName>
</protein>
<comment type="caution">
    <text evidence="1">The sequence shown here is derived from an EMBL/GenBank/DDBJ whole genome shotgun (WGS) entry which is preliminary data.</text>
</comment>